<sequence length="655" mass="74468">MDAPRRSTSRGGSQKRSGRGRGTGLSRGSGSSDPPPYFPQMHQQQPQLPMMQSAPGHQFNYSLQDDWSFDPFGARFNTPQPRDQYSQGSRANFIDYNDYNDYEAEENQDVVPETQQFQNIHVNDDDDDDDQEENLAGERAKKVQNFAGRAERQIWTPNQEENLAKAWVHISVDKKVGNQQPRDGFWKRVLKHYATLEGDTLDHQELAINWYSPPTRFAHKQSVLAKKKRFMDPNRYDELHGSNNWTGLLDPLDLDLRNILLGYGDLSSAAERAFNNDDGSLYNGYSYYGKSSFFKEVMLPWAESKYQVTSFIYATAHVNSILPLLVPGMSREGSEFESNWMGYVAVSSDEYSKIIGRREICIVWRGTARTYEWIDDIAGAMPVSPEPLLPSTDFTRFVCKEKLKVMGGWLTIYNTSDPDSEFIQTSARTQLLVCIKDLLIKYENEKVSITCTGHSLGACLAVLSAFDLARNVVTPDINVSAFVFACPQVGNQSFKSKMEELPNLKVIRVTNQPDIIPLWPSKILKWVSDNIWESVPSELLGYVDVGVEILIDTKVSPYLKSESKVSGMLHPLVFHNLQGMLHALSGWNGKNGDFDWGIVKRSLGWVNMSTDLLKKEFKIPVNWWAEKNKRMVVDDHGDWVLSPLDRSDHDLPNFK</sequence>
<comment type="function">
    <text evidence="5">Acylhydrolase that catalyzes the hydrolysis of phospholipids at the sn-1 position.</text>
</comment>
<dbReference type="PANTHER" id="PTHR31828">
    <property type="entry name" value="PHOSPHOLIPASE A1-IIGAMMA"/>
    <property type="match status" value="1"/>
</dbReference>
<evidence type="ECO:0000256" key="6">
    <source>
        <dbReference type="SAM" id="MobiDB-lite"/>
    </source>
</evidence>
<dbReference type="CDD" id="cd00519">
    <property type="entry name" value="Lipase_3"/>
    <property type="match status" value="1"/>
</dbReference>
<dbReference type="InterPro" id="IPR002921">
    <property type="entry name" value="Fungal_lipase-type"/>
</dbReference>
<dbReference type="GO" id="GO:0016042">
    <property type="term" value="P:lipid catabolic process"/>
    <property type="evidence" value="ECO:0007669"/>
    <property type="project" value="UniProtKB-UniRule"/>
</dbReference>
<evidence type="ECO:0000256" key="1">
    <source>
        <dbReference type="ARBA" id="ARBA00010701"/>
    </source>
</evidence>
<comment type="caution">
    <text evidence="8">The sequence shown here is derived from an EMBL/GenBank/DDBJ whole genome shotgun (WGS) entry which is preliminary data.</text>
</comment>
<organism evidence="8 9">
    <name type="scientific">Tagetes erecta</name>
    <name type="common">African marigold</name>
    <dbReference type="NCBI Taxonomy" id="13708"/>
    <lineage>
        <taxon>Eukaryota</taxon>
        <taxon>Viridiplantae</taxon>
        <taxon>Streptophyta</taxon>
        <taxon>Embryophyta</taxon>
        <taxon>Tracheophyta</taxon>
        <taxon>Spermatophyta</taxon>
        <taxon>Magnoliopsida</taxon>
        <taxon>eudicotyledons</taxon>
        <taxon>Gunneridae</taxon>
        <taxon>Pentapetalae</taxon>
        <taxon>asterids</taxon>
        <taxon>campanulids</taxon>
        <taxon>Asterales</taxon>
        <taxon>Asteraceae</taxon>
        <taxon>Asteroideae</taxon>
        <taxon>Heliantheae alliance</taxon>
        <taxon>Tageteae</taxon>
        <taxon>Tagetes</taxon>
    </lineage>
</organism>
<dbReference type="Proteomes" id="UP001229421">
    <property type="component" value="Unassembled WGS sequence"/>
</dbReference>
<feature type="region of interest" description="Disordered" evidence="6">
    <location>
        <begin position="1"/>
        <end position="62"/>
    </location>
</feature>
<evidence type="ECO:0000313" key="9">
    <source>
        <dbReference type="Proteomes" id="UP001229421"/>
    </source>
</evidence>
<dbReference type="InterPro" id="IPR033556">
    <property type="entry name" value="PLA"/>
</dbReference>
<comment type="similarity">
    <text evidence="1 5">Belongs to the AB hydrolase superfamily. Lipase family.</text>
</comment>
<evidence type="ECO:0000313" key="8">
    <source>
        <dbReference type="EMBL" id="KAK1427502.1"/>
    </source>
</evidence>
<dbReference type="EC" id="3.1.1.-" evidence="5"/>
<proteinExistence type="inferred from homology"/>
<keyword evidence="3 5" id="KW-0442">Lipid degradation</keyword>
<dbReference type="PANTHER" id="PTHR31828:SF31">
    <property type="entry name" value="PHOSPHOLIPASE A1"/>
    <property type="match status" value="1"/>
</dbReference>
<keyword evidence="2 5" id="KW-0378">Hydrolase</keyword>
<evidence type="ECO:0000256" key="2">
    <source>
        <dbReference type="ARBA" id="ARBA00022801"/>
    </source>
</evidence>
<dbReference type="EMBL" id="JAUHHV010000004">
    <property type="protein sequence ID" value="KAK1427502.1"/>
    <property type="molecule type" value="Genomic_DNA"/>
</dbReference>
<name>A0AAD8P0A8_TARER</name>
<evidence type="ECO:0000259" key="7">
    <source>
        <dbReference type="Pfam" id="PF01764"/>
    </source>
</evidence>
<keyword evidence="9" id="KW-1185">Reference proteome</keyword>
<accession>A0AAD8P0A8</accession>
<dbReference type="Gene3D" id="3.40.50.1820">
    <property type="entry name" value="alpha/beta hydrolase"/>
    <property type="match status" value="1"/>
</dbReference>
<evidence type="ECO:0000256" key="5">
    <source>
        <dbReference type="RuleBase" id="RU367093"/>
    </source>
</evidence>
<gene>
    <name evidence="8" type="ORF">QVD17_16188</name>
</gene>
<dbReference type="InterPro" id="IPR029058">
    <property type="entry name" value="AB_hydrolase_fold"/>
</dbReference>
<dbReference type="SUPFAM" id="SSF53474">
    <property type="entry name" value="alpha/beta-Hydrolases"/>
    <property type="match status" value="1"/>
</dbReference>
<evidence type="ECO:0000256" key="3">
    <source>
        <dbReference type="ARBA" id="ARBA00022963"/>
    </source>
</evidence>
<feature type="domain" description="Fungal lipase-type" evidence="7">
    <location>
        <begin position="362"/>
        <end position="521"/>
    </location>
</feature>
<feature type="compositionally biased region" description="Low complexity" evidence="6">
    <location>
        <begin position="39"/>
        <end position="52"/>
    </location>
</feature>
<evidence type="ECO:0000256" key="4">
    <source>
        <dbReference type="ARBA" id="ARBA00023098"/>
    </source>
</evidence>
<protein>
    <recommendedName>
        <fullName evidence="5">Phospholipase A1</fullName>
        <ecNumber evidence="5">3.1.1.-</ecNumber>
    </recommendedName>
</protein>
<dbReference type="GO" id="GO:0005737">
    <property type="term" value="C:cytoplasm"/>
    <property type="evidence" value="ECO:0007669"/>
    <property type="project" value="UniProtKB-ARBA"/>
</dbReference>
<dbReference type="FunFam" id="3.40.50.1820:FF:000065">
    <property type="entry name" value="Phospholipase A1-II 3"/>
    <property type="match status" value="1"/>
</dbReference>
<dbReference type="GO" id="GO:0008970">
    <property type="term" value="F:phospholipase A1 activity"/>
    <property type="evidence" value="ECO:0007669"/>
    <property type="project" value="UniProtKB-UniRule"/>
</dbReference>
<reference evidence="8" key="1">
    <citation type="journal article" date="2023" name="bioRxiv">
        <title>Improved chromosome-level genome assembly for marigold (Tagetes erecta).</title>
        <authorList>
            <person name="Jiang F."/>
            <person name="Yuan L."/>
            <person name="Wang S."/>
            <person name="Wang H."/>
            <person name="Xu D."/>
            <person name="Wang A."/>
            <person name="Fan W."/>
        </authorList>
    </citation>
    <scope>NUCLEOTIDE SEQUENCE</scope>
    <source>
        <strain evidence="8">WSJ</strain>
        <tissue evidence="8">Leaf</tissue>
    </source>
</reference>
<dbReference type="Pfam" id="PF01764">
    <property type="entry name" value="Lipase_3"/>
    <property type="match status" value="1"/>
</dbReference>
<keyword evidence="4 5" id="KW-0443">Lipid metabolism</keyword>
<dbReference type="AlphaFoldDB" id="A0AAD8P0A8"/>